<dbReference type="RefSeq" id="WP_226766033.1">
    <property type="nucleotide sequence ID" value="NZ_BAAAEO010000002.1"/>
</dbReference>
<comment type="caution">
    <text evidence="1">The sequence shown here is derived from an EMBL/GenBank/DDBJ whole genome shotgun (WGS) entry which is preliminary data.</text>
</comment>
<protein>
    <recommendedName>
        <fullName evidence="3">DUF937 domain-containing protein</fullName>
    </recommendedName>
</protein>
<reference evidence="2" key="1">
    <citation type="journal article" date="2019" name="Int. J. Syst. Evol. Microbiol.">
        <title>The Global Catalogue of Microorganisms (GCM) 10K type strain sequencing project: providing services to taxonomists for standard genome sequencing and annotation.</title>
        <authorList>
            <consortium name="The Broad Institute Genomics Platform"/>
            <consortium name="The Broad Institute Genome Sequencing Center for Infectious Disease"/>
            <person name="Wu L."/>
            <person name="Ma J."/>
        </authorList>
    </citation>
    <scope>NUCLEOTIDE SEQUENCE [LARGE SCALE GENOMIC DNA]</scope>
    <source>
        <strain evidence="2">JCM 14331</strain>
    </source>
</reference>
<evidence type="ECO:0008006" key="3">
    <source>
        <dbReference type="Google" id="ProtNLM"/>
    </source>
</evidence>
<evidence type="ECO:0000313" key="1">
    <source>
        <dbReference type="EMBL" id="GAA0544491.1"/>
    </source>
</evidence>
<proteinExistence type="predicted"/>
<name>A0ABP3NGX9_9GAMM</name>
<sequence length="209" mass="21755">MQIKDSSLTGVSDWLFAGQQQSAGSNDFTQTLSAALGTEQDSANSAAELVTLLSGSEENNGIALSRSDAMFSVLTQSLMQSLVQSALQTEKTPEQLAQEQQPTAFADGTTPGMADVVDMINPLQHIPLVSQYYREWTGDDMGYVSQVAGGALWGGGVGVATSFLNLGLTSIMGKSPSDYIHQFLTADEAGATATAAVPKTVAPAKAVTS</sequence>
<accession>A0ABP3NGX9</accession>
<gene>
    <name evidence="1" type="ORF">GCM10009098_10010</name>
</gene>
<dbReference type="EMBL" id="BAAAEO010000002">
    <property type="protein sequence ID" value="GAA0544491.1"/>
    <property type="molecule type" value="Genomic_DNA"/>
</dbReference>
<evidence type="ECO:0000313" key="2">
    <source>
        <dbReference type="Proteomes" id="UP001501169"/>
    </source>
</evidence>
<keyword evidence="2" id="KW-1185">Reference proteome</keyword>
<organism evidence="1 2">
    <name type="scientific">Rheinheimera aquimaris</name>
    <dbReference type="NCBI Taxonomy" id="412437"/>
    <lineage>
        <taxon>Bacteria</taxon>
        <taxon>Pseudomonadati</taxon>
        <taxon>Pseudomonadota</taxon>
        <taxon>Gammaproteobacteria</taxon>
        <taxon>Chromatiales</taxon>
        <taxon>Chromatiaceae</taxon>
        <taxon>Rheinheimera</taxon>
    </lineage>
</organism>
<dbReference type="Proteomes" id="UP001501169">
    <property type="component" value="Unassembled WGS sequence"/>
</dbReference>